<dbReference type="PANTHER" id="PTHR12707">
    <property type="entry name" value="PINN"/>
    <property type="match status" value="1"/>
</dbReference>
<feature type="domain" description="Pinin/SDK" evidence="2">
    <location>
        <begin position="1"/>
        <end position="57"/>
    </location>
</feature>
<dbReference type="GeneTree" id="ENSGT00730000111160"/>
<keyword evidence="4" id="KW-1185">Reference proteome</keyword>
<dbReference type="Pfam" id="PF04697">
    <property type="entry name" value="Pinin_SDK_N"/>
    <property type="match status" value="1"/>
</dbReference>
<evidence type="ECO:0000256" key="1">
    <source>
        <dbReference type="SAM" id="Coils"/>
    </source>
</evidence>
<protein>
    <recommendedName>
        <fullName evidence="2">Pinin/SDK domain-containing protein</fullName>
    </recommendedName>
</protein>
<dbReference type="InterPro" id="IPR039853">
    <property type="entry name" value="Pinin"/>
</dbReference>
<proteinExistence type="predicted"/>
<evidence type="ECO:0000259" key="2">
    <source>
        <dbReference type="Pfam" id="PF04697"/>
    </source>
</evidence>
<organism evidence="3 4">
    <name type="scientific">Microcebus murinus</name>
    <name type="common">Gray mouse lemur</name>
    <name type="synonym">Lemur murinus</name>
    <dbReference type="NCBI Taxonomy" id="30608"/>
    <lineage>
        <taxon>Eukaryota</taxon>
        <taxon>Metazoa</taxon>
        <taxon>Chordata</taxon>
        <taxon>Craniata</taxon>
        <taxon>Vertebrata</taxon>
        <taxon>Euteleostomi</taxon>
        <taxon>Mammalia</taxon>
        <taxon>Eutheria</taxon>
        <taxon>Euarchontoglires</taxon>
        <taxon>Primates</taxon>
        <taxon>Strepsirrhini</taxon>
        <taxon>Lemuriformes</taxon>
        <taxon>Cheirogaleidae</taxon>
        <taxon>Microcebus</taxon>
    </lineage>
</organism>
<dbReference type="InterPro" id="IPR006787">
    <property type="entry name" value="Pinin_SDK_N"/>
</dbReference>
<feature type="coiled-coil region" evidence="1">
    <location>
        <begin position="5"/>
        <end position="32"/>
    </location>
</feature>
<dbReference type="Ensembl" id="ENSMICT00000060192.1">
    <property type="protein sequence ID" value="ENSMICP00000045236.1"/>
    <property type="gene ID" value="ENSMICG00000043299.1"/>
</dbReference>
<dbReference type="PANTHER" id="PTHR12707:SF0">
    <property type="entry name" value="PININ"/>
    <property type="match status" value="1"/>
</dbReference>
<reference evidence="3" key="2">
    <citation type="submission" date="2025-08" db="UniProtKB">
        <authorList>
            <consortium name="Ensembl"/>
        </authorList>
    </citation>
    <scope>IDENTIFICATION</scope>
</reference>
<dbReference type="AlphaFoldDB" id="A0A8C5Y3D1"/>
<reference evidence="3" key="3">
    <citation type="submission" date="2025-09" db="UniProtKB">
        <authorList>
            <consortium name="Ensembl"/>
        </authorList>
    </citation>
    <scope>IDENTIFICATION</scope>
</reference>
<dbReference type="GO" id="GO:0071013">
    <property type="term" value="C:catalytic step 2 spliceosome"/>
    <property type="evidence" value="ECO:0007669"/>
    <property type="project" value="TreeGrafter"/>
</dbReference>
<sequence length="76" mass="8367">MVVAVRTLQEQLEKAKESLKNVNENIRKLTGRDPNDVRPIQARLLALSGPGGGGGQMGRGRRGRIYTYKIGTMRTS</sequence>
<keyword evidence="1" id="KW-0175">Coiled coil</keyword>
<evidence type="ECO:0000313" key="4">
    <source>
        <dbReference type="Proteomes" id="UP000694394"/>
    </source>
</evidence>
<evidence type="ECO:0000313" key="3">
    <source>
        <dbReference type="Ensembl" id="ENSMICP00000045236.1"/>
    </source>
</evidence>
<dbReference type="EMBL" id="ABDC03035435">
    <property type="status" value="NOT_ANNOTATED_CDS"/>
    <property type="molecule type" value="Genomic_DNA"/>
</dbReference>
<accession>A0A8C5Y3D1</accession>
<name>A0A8C5Y3D1_MICMU</name>
<dbReference type="Proteomes" id="UP000694394">
    <property type="component" value="Chromosome X"/>
</dbReference>
<reference evidence="3" key="1">
    <citation type="submission" date="2016-12" db="EMBL/GenBank/DDBJ databases">
        <title>Mouse lemur reference genome and diversity panel.</title>
        <authorList>
            <person name="Harris R."/>
            <person name="Larsen P."/>
            <person name="Liu Y."/>
            <person name="Hughes D.S."/>
            <person name="Murali S."/>
            <person name="Raveendran M."/>
            <person name="Korchina V."/>
            <person name="Wang M."/>
            <person name="Jhangiani S."/>
            <person name="Bandaranaike D."/>
            <person name="Bellair M."/>
            <person name="Blankenburg K."/>
            <person name="Chao H."/>
            <person name="Dahdouli M."/>
            <person name="Dinh H."/>
            <person name="Doddapaneni H."/>
            <person name="English A."/>
            <person name="Firestine M."/>
            <person name="Gnanaolivu R."/>
            <person name="Gross S."/>
            <person name="Hernandez B."/>
            <person name="Javaid M."/>
            <person name="Jayaseelan J."/>
            <person name="Jones J."/>
            <person name="Khan Z."/>
            <person name="Kovar C."/>
            <person name="Kurapati P."/>
            <person name="Le B."/>
            <person name="Lee S."/>
            <person name="Li M."/>
            <person name="Mathew T."/>
            <person name="Narasimhan A."/>
            <person name="Ngo D."/>
            <person name="Nguyen L."/>
            <person name="Okwuonu G."/>
            <person name="Ongeri F."/>
            <person name="Osuji N."/>
            <person name="Pu L.-L."/>
            <person name="Puazo M."/>
            <person name="Quiroz J."/>
            <person name="Raj R."/>
            <person name="Rajbhandari K."/>
            <person name="Reid J.G."/>
            <person name="Santibanez J."/>
            <person name="Sexton D."/>
            <person name="Skinner E."/>
            <person name="Vee V."/>
            <person name="Weissenberger G."/>
            <person name="Wu Y."/>
            <person name="Xin Y."/>
            <person name="Han Y."/>
            <person name="Campbell C."/>
            <person name="Brown A."/>
            <person name="Sullivan B."/>
            <person name="Shelton J."/>
            <person name="Brown S."/>
            <person name="Dudchenko O."/>
            <person name="Machol I."/>
            <person name="Durand N."/>
            <person name="Shamim M."/>
            <person name="Lieberman A."/>
            <person name="Muzny D.M."/>
            <person name="Richards S."/>
            <person name="Yoder A."/>
            <person name="Worley K.C."/>
            <person name="Rogers J."/>
            <person name="Gibbs R.A."/>
        </authorList>
    </citation>
    <scope>NUCLEOTIDE SEQUENCE [LARGE SCALE GENOMIC DNA]</scope>
</reference>